<protein>
    <submittedName>
        <fullName evidence="1">Uncharacterized protein</fullName>
    </submittedName>
</protein>
<name>A0AAN6RYV0_9PEZI</name>
<dbReference type="AlphaFoldDB" id="A0AAN6RYV0"/>
<dbReference type="Proteomes" id="UP001303473">
    <property type="component" value="Unassembled WGS sequence"/>
</dbReference>
<evidence type="ECO:0000313" key="1">
    <source>
        <dbReference type="EMBL" id="KAK3933531.1"/>
    </source>
</evidence>
<comment type="caution">
    <text evidence="1">The sequence shown here is derived from an EMBL/GenBank/DDBJ whole genome shotgun (WGS) entry which is preliminary data.</text>
</comment>
<gene>
    <name evidence="1" type="ORF">QBC46DRAFT_414696</name>
</gene>
<sequence length="280" mass="32953">MNPRVAPWALSASPTDPRLKPRWLPIYHRRTPYNEDEVVHLIHEIVRHYVRLCALDENEVIWPPEGGHALDEALCDELNVSQAARSLIRRLPYPITDVFFFGSSNLFYILDDFGLRQSRECWSSALDDDDLILPRDVQLAAGDRESSRIFLDTQENTIRVAQPVDSPEEVNPLGTNMERPDEPDHYRNFWPRHAPSWLRVQLNKIKALDTIPAWDTALGGWYCNFEEEWLRRKVKHTLEGTYGWPDDFQQDAWNRDRERVWEEAVREYEGVGRPKELFFQ</sequence>
<reference evidence="2" key="1">
    <citation type="journal article" date="2023" name="Mol. Phylogenet. Evol.">
        <title>Genome-scale phylogeny and comparative genomics of the fungal order Sordariales.</title>
        <authorList>
            <person name="Hensen N."/>
            <person name="Bonometti L."/>
            <person name="Westerberg I."/>
            <person name="Brannstrom I.O."/>
            <person name="Guillou S."/>
            <person name="Cros-Aarteil S."/>
            <person name="Calhoun S."/>
            <person name="Haridas S."/>
            <person name="Kuo A."/>
            <person name="Mondo S."/>
            <person name="Pangilinan J."/>
            <person name="Riley R."/>
            <person name="LaButti K."/>
            <person name="Andreopoulos B."/>
            <person name="Lipzen A."/>
            <person name="Chen C."/>
            <person name="Yan M."/>
            <person name="Daum C."/>
            <person name="Ng V."/>
            <person name="Clum A."/>
            <person name="Steindorff A."/>
            <person name="Ohm R.A."/>
            <person name="Martin F."/>
            <person name="Silar P."/>
            <person name="Natvig D.O."/>
            <person name="Lalanne C."/>
            <person name="Gautier V."/>
            <person name="Ament-Velasquez S.L."/>
            <person name="Kruys A."/>
            <person name="Hutchinson M.I."/>
            <person name="Powell A.J."/>
            <person name="Barry K."/>
            <person name="Miller A.N."/>
            <person name="Grigoriev I.V."/>
            <person name="Debuchy R."/>
            <person name="Gladieux P."/>
            <person name="Hiltunen Thoren M."/>
            <person name="Johannesson H."/>
        </authorList>
    </citation>
    <scope>NUCLEOTIDE SEQUENCE [LARGE SCALE GENOMIC DNA]</scope>
    <source>
        <strain evidence="2">CBS 340.73</strain>
    </source>
</reference>
<evidence type="ECO:0000313" key="2">
    <source>
        <dbReference type="Proteomes" id="UP001303473"/>
    </source>
</evidence>
<proteinExistence type="predicted"/>
<keyword evidence="2" id="KW-1185">Reference proteome</keyword>
<dbReference type="EMBL" id="MU854150">
    <property type="protein sequence ID" value="KAK3933531.1"/>
    <property type="molecule type" value="Genomic_DNA"/>
</dbReference>
<organism evidence="1 2">
    <name type="scientific">Diplogelasinospora grovesii</name>
    <dbReference type="NCBI Taxonomy" id="303347"/>
    <lineage>
        <taxon>Eukaryota</taxon>
        <taxon>Fungi</taxon>
        <taxon>Dikarya</taxon>
        <taxon>Ascomycota</taxon>
        <taxon>Pezizomycotina</taxon>
        <taxon>Sordariomycetes</taxon>
        <taxon>Sordariomycetidae</taxon>
        <taxon>Sordariales</taxon>
        <taxon>Diplogelasinosporaceae</taxon>
        <taxon>Diplogelasinospora</taxon>
    </lineage>
</organism>
<accession>A0AAN6RYV0</accession>